<evidence type="ECO:0000259" key="2">
    <source>
        <dbReference type="Pfam" id="PF01523"/>
    </source>
</evidence>
<dbReference type="InterPro" id="IPR045570">
    <property type="entry name" value="Metalloprtase-TldD/E_cen_dom"/>
</dbReference>
<evidence type="ECO:0000259" key="4">
    <source>
        <dbReference type="Pfam" id="PF19290"/>
    </source>
</evidence>
<gene>
    <name evidence="5" type="ORF">EA26_12405</name>
</gene>
<dbReference type="Pfam" id="PF19290">
    <property type="entry name" value="PmbA_TldD_2nd"/>
    <property type="match status" value="1"/>
</dbReference>
<dbReference type="InterPro" id="IPR047657">
    <property type="entry name" value="PmbA"/>
</dbReference>
<dbReference type="PANTHER" id="PTHR43421">
    <property type="entry name" value="METALLOPROTEASE PMBA"/>
    <property type="match status" value="1"/>
</dbReference>
<dbReference type="InterPro" id="IPR036059">
    <property type="entry name" value="TldD/PmbA_sf"/>
</dbReference>
<dbReference type="GO" id="GO:0008237">
    <property type="term" value="F:metallopeptidase activity"/>
    <property type="evidence" value="ECO:0007669"/>
    <property type="project" value="InterPro"/>
</dbReference>
<name>A0A099LXC1_9VIBR</name>
<dbReference type="RefSeq" id="WP_039427778.1">
    <property type="nucleotide sequence ID" value="NZ_CP061844.1"/>
</dbReference>
<feature type="domain" description="Metalloprotease TldD/E N-terminal" evidence="2">
    <location>
        <begin position="25"/>
        <end position="89"/>
    </location>
</feature>
<dbReference type="GO" id="GO:0006508">
    <property type="term" value="P:proteolysis"/>
    <property type="evidence" value="ECO:0007669"/>
    <property type="project" value="UniProtKB-KW"/>
</dbReference>
<evidence type="ECO:0000313" key="6">
    <source>
        <dbReference type="Proteomes" id="UP000029994"/>
    </source>
</evidence>
<protein>
    <submittedName>
        <fullName evidence="5">Zn-dependent protease</fullName>
    </submittedName>
</protein>
<dbReference type="InterPro" id="IPR035068">
    <property type="entry name" value="TldD/PmbA_N"/>
</dbReference>
<evidence type="ECO:0000259" key="3">
    <source>
        <dbReference type="Pfam" id="PF19289"/>
    </source>
</evidence>
<keyword evidence="6" id="KW-1185">Reference proteome</keyword>
<dbReference type="PANTHER" id="PTHR43421:SF1">
    <property type="entry name" value="METALLOPROTEASE PMBA"/>
    <property type="match status" value="1"/>
</dbReference>
<dbReference type="Proteomes" id="UP000029994">
    <property type="component" value="Unassembled WGS sequence"/>
</dbReference>
<dbReference type="eggNOG" id="COG0312">
    <property type="taxonomic scope" value="Bacteria"/>
</dbReference>
<dbReference type="AlphaFoldDB" id="A0A099LXC1"/>
<dbReference type="GeneID" id="43683963"/>
<dbReference type="Pfam" id="PF19289">
    <property type="entry name" value="PmbA_TldD_3rd"/>
    <property type="match status" value="1"/>
</dbReference>
<dbReference type="Gene3D" id="3.30.2290.10">
    <property type="entry name" value="PmbA/TldD superfamily"/>
    <property type="match status" value="1"/>
</dbReference>
<evidence type="ECO:0000313" key="5">
    <source>
        <dbReference type="EMBL" id="KGK12071.1"/>
    </source>
</evidence>
<keyword evidence="5" id="KW-0645">Protease</keyword>
<sequence>MDQKQHLLTAIDHLLTQAKAKGAQADIVAQTSDNFSLKASKGQLDEYKVSTSQVIGVRVVKNDRVATSYSESLATESLDLMLNNALESAKYAKVDPKQKISVIDSQLTADYPELNQACDATVDDKIALSLRLEQGVVSRPHASSSPYNGYSDVTSQVLIANTQGSLCQQTERYHSAYAYTLFEKDGKQSMAGAMSLGRRYIDLDPEYCIDAGYEQARDLLDGAPVKTGNYSVLFTIDTLSELFGAFSACFSASSAMKGFNPLRDKIGAAIASPLLTVSSQAYVEGGFRIHRFDSEGTAAQDLVIVGAGELHSLLHNSYTAAYFGVANTGHASRGPKDSLDVSAHHTVIGSGNSSFAEVTAGEYLELVDLQGAHSGADFISGDFSFGASGFLCRDGKRVQPVRGITVAGNFYQMLKEIEAVGSLVEANDSYSFYSPKIRFARLSIGGK</sequence>
<dbReference type="SUPFAM" id="SSF111283">
    <property type="entry name" value="Putative modulator of DNA gyrase, PmbA/TldD"/>
    <property type="match status" value="1"/>
</dbReference>
<keyword evidence="5" id="KW-0378">Hydrolase</keyword>
<dbReference type="GO" id="GO:0005829">
    <property type="term" value="C:cytosol"/>
    <property type="evidence" value="ECO:0007669"/>
    <property type="project" value="TreeGrafter"/>
</dbReference>
<proteinExistence type="inferred from homology"/>
<accession>A0A099LXC1</accession>
<dbReference type="InterPro" id="IPR045569">
    <property type="entry name" value="Metalloprtase-TldD/E_C"/>
</dbReference>
<dbReference type="InterPro" id="IPR002510">
    <property type="entry name" value="Metalloprtase-TldD/E_N"/>
</dbReference>
<dbReference type="Pfam" id="PF01523">
    <property type="entry name" value="PmbA_TldD_1st"/>
    <property type="match status" value="1"/>
</dbReference>
<evidence type="ECO:0000256" key="1">
    <source>
        <dbReference type="ARBA" id="ARBA00005836"/>
    </source>
</evidence>
<comment type="similarity">
    <text evidence="1">Belongs to the peptidase U62 family.</text>
</comment>
<reference evidence="5 6" key="1">
    <citation type="submission" date="2014-04" db="EMBL/GenBank/DDBJ databases">
        <title>Genome sequencing of Vibrio navarrensis strains.</title>
        <authorList>
            <person name="Gladney L.M."/>
            <person name="Katz L.S."/>
            <person name="Marino-Ramirez L."/>
            <person name="Jordan I.K."/>
        </authorList>
    </citation>
    <scope>NUCLEOTIDE SEQUENCE [LARGE SCALE GENOMIC DNA]</scope>
    <source>
        <strain evidence="5 6">ATCC 51183</strain>
    </source>
</reference>
<comment type="caution">
    <text evidence="5">The sequence shown here is derived from an EMBL/GenBank/DDBJ whole genome shotgun (WGS) entry which is preliminary data.</text>
</comment>
<organism evidence="5 6">
    <name type="scientific">Vibrio navarrensis</name>
    <dbReference type="NCBI Taxonomy" id="29495"/>
    <lineage>
        <taxon>Bacteria</taxon>
        <taxon>Pseudomonadati</taxon>
        <taxon>Pseudomonadota</taxon>
        <taxon>Gammaproteobacteria</taxon>
        <taxon>Vibrionales</taxon>
        <taxon>Vibrionaceae</taxon>
        <taxon>Vibrio</taxon>
    </lineage>
</organism>
<feature type="domain" description="Metalloprotease TldD/E central" evidence="4">
    <location>
        <begin position="119"/>
        <end position="219"/>
    </location>
</feature>
<dbReference type="STRING" id="29495.EA26_12405"/>
<feature type="domain" description="Metalloprotease TldD/E C-terminal" evidence="3">
    <location>
        <begin position="227"/>
        <end position="446"/>
    </location>
</feature>
<dbReference type="EMBL" id="JMCG01000001">
    <property type="protein sequence ID" value="KGK12071.1"/>
    <property type="molecule type" value="Genomic_DNA"/>
</dbReference>